<evidence type="ECO:0000259" key="3">
    <source>
        <dbReference type="SMART" id="SM00701"/>
    </source>
</evidence>
<dbReference type="GO" id="GO:0008270">
    <property type="term" value="F:zinc ion binding"/>
    <property type="evidence" value="ECO:0007669"/>
    <property type="project" value="InterPro"/>
</dbReference>
<comment type="similarity">
    <text evidence="1">Belongs to the N-acetylmuramoyl-L-alanine amidase 2 family.</text>
</comment>
<evidence type="ECO:0000256" key="1">
    <source>
        <dbReference type="ARBA" id="ARBA00007553"/>
    </source>
</evidence>
<sequence>MVNIISREEWGATQVDGNGSRQPSNLVRVLHHSAGPTPSTGNSLSADIAVVQNLEVIGQNRFERGISYTFIVTPAGRVFEGHSIGRVGTHTLGQNSTGAGICIPGDYTSQDISTAAENALIELLQEGVDRGWWTSSSISGGHRDYVAGECPGDILYSRIDEINARAQGGSPDPGDPDDDNGGGVTPGPFTGFIRATADGDLRVGPSSSSSFVRTVLEGQIMLAAEGEAEWWTRVGDYWFPNRRVQSSGGVVARGLLHGQWPDRDMRVVGEIGTEADFAWRELLAQVGFNTGNAYLDRHAWLGSRGYSGAHTQRLQQFLRDRIDPNDGLPFYRNAAGTGPGEVDNSRGPRTNQGEIRFLNWQREFFDNVEYYSHYSS</sequence>
<evidence type="ECO:0000256" key="2">
    <source>
        <dbReference type="SAM" id="MobiDB-lite"/>
    </source>
</evidence>
<accession>A0A7Z0EBH7</accession>
<gene>
    <name evidence="4" type="ORF">HNR11_002735</name>
</gene>
<proteinExistence type="inferred from homology"/>
<keyword evidence="5" id="KW-1185">Reference proteome</keyword>
<feature type="domain" description="Peptidoglycan recognition protein family" evidence="3">
    <location>
        <begin position="2"/>
        <end position="146"/>
    </location>
</feature>
<name>A0A7Z0EBH7_9MICC</name>
<dbReference type="PANTHER" id="PTHR11022">
    <property type="entry name" value="PEPTIDOGLYCAN RECOGNITION PROTEIN"/>
    <property type="match status" value="1"/>
</dbReference>
<dbReference type="SUPFAM" id="SSF55846">
    <property type="entry name" value="N-acetylmuramoyl-L-alanine amidase-like"/>
    <property type="match status" value="1"/>
</dbReference>
<dbReference type="RefSeq" id="WP_179443076.1">
    <property type="nucleotide sequence ID" value="NZ_BAAALK010000003.1"/>
</dbReference>
<dbReference type="CDD" id="cd06583">
    <property type="entry name" value="PGRP"/>
    <property type="match status" value="1"/>
</dbReference>
<dbReference type="GO" id="GO:0008745">
    <property type="term" value="F:N-acetylmuramoyl-L-alanine amidase activity"/>
    <property type="evidence" value="ECO:0007669"/>
    <property type="project" value="InterPro"/>
</dbReference>
<dbReference type="PANTHER" id="PTHR11022:SF41">
    <property type="entry name" value="PEPTIDOGLYCAN-RECOGNITION PROTEIN LC-RELATED"/>
    <property type="match status" value="1"/>
</dbReference>
<organism evidence="4 5">
    <name type="scientific">Nesterenkonia sandarakina</name>
    <dbReference type="NCBI Taxonomy" id="272918"/>
    <lineage>
        <taxon>Bacteria</taxon>
        <taxon>Bacillati</taxon>
        <taxon>Actinomycetota</taxon>
        <taxon>Actinomycetes</taxon>
        <taxon>Micrococcales</taxon>
        <taxon>Micrococcaceae</taxon>
        <taxon>Nesterenkonia</taxon>
    </lineage>
</organism>
<dbReference type="EMBL" id="JACCFQ010000002">
    <property type="protein sequence ID" value="NYJ18145.1"/>
    <property type="molecule type" value="Genomic_DNA"/>
</dbReference>
<dbReference type="Proteomes" id="UP000560069">
    <property type="component" value="Unassembled WGS sequence"/>
</dbReference>
<dbReference type="InterPro" id="IPR036505">
    <property type="entry name" value="Amidase/PGRP_sf"/>
</dbReference>
<protein>
    <recommendedName>
        <fullName evidence="3">Peptidoglycan recognition protein family domain-containing protein</fullName>
    </recommendedName>
</protein>
<reference evidence="4 5" key="1">
    <citation type="submission" date="2020-07" db="EMBL/GenBank/DDBJ databases">
        <title>Sequencing the genomes of 1000 actinobacteria strains.</title>
        <authorList>
            <person name="Klenk H.-P."/>
        </authorList>
    </citation>
    <scope>NUCLEOTIDE SEQUENCE [LARGE SCALE GENOMIC DNA]</scope>
    <source>
        <strain evidence="4 5">DSM 15664</strain>
    </source>
</reference>
<comment type="caution">
    <text evidence="4">The sequence shown here is derived from an EMBL/GenBank/DDBJ whole genome shotgun (WGS) entry which is preliminary data.</text>
</comment>
<dbReference type="Gene3D" id="3.40.80.10">
    <property type="entry name" value="Peptidoglycan recognition protein-like"/>
    <property type="match status" value="1"/>
</dbReference>
<dbReference type="GO" id="GO:0009253">
    <property type="term" value="P:peptidoglycan catabolic process"/>
    <property type="evidence" value="ECO:0007669"/>
    <property type="project" value="InterPro"/>
</dbReference>
<feature type="region of interest" description="Disordered" evidence="2">
    <location>
        <begin position="164"/>
        <end position="189"/>
    </location>
</feature>
<evidence type="ECO:0000313" key="5">
    <source>
        <dbReference type="Proteomes" id="UP000560069"/>
    </source>
</evidence>
<dbReference type="Pfam" id="PF01510">
    <property type="entry name" value="Amidase_2"/>
    <property type="match status" value="1"/>
</dbReference>
<feature type="region of interest" description="Disordered" evidence="2">
    <location>
        <begin position="330"/>
        <end position="350"/>
    </location>
</feature>
<dbReference type="SMART" id="SM00701">
    <property type="entry name" value="PGRP"/>
    <property type="match status" value="1"/>
</dbReference>
<dbReference type="InterPro" id="IPR006619">
    <property type="entry name" value="PGRP_domain_met/bac"/>
</dbReference>
<evidence type="ECO:0000313" key="4">
    <source>
        <dbReference type="EMBL" id="NYJ18145.1"/>
    </source>
</evidence>
<dbReference type="AlphaFoldDB" id="A0A7Z0EBH7"/>
<dbReference type="InterPro" id="IPR002502">
    <property type="entry name" value="Amidase_domain"/>
</dbReference>
<dbReference type="InterPro" id="IPR015510">
    <property type="entry name" value="PGRP"/>
</dbReference>